<keyword evidence="3" id="KW-0548">Nucleotidyltransferase</keyword>
<dbReference type="SUPFAM" id="SSF48019">
    <property type="entry name" value="post-AAA+ oligomerization domain-like"/>
    <property type="match status" value="1"/>
</dbReference>
<dbReference type="PANTHER" id="PTHR34388">
    <property type="entry name" value="DNA POLYMERASE III SUBUNIT DELTA"/>
    <property type="match status" value="1"/>
</dbReference>
<name>A0A382PMP2_9ZZZZ</name>
<protein>
    <recommendedName>
        <fullName evidence="1">DNA-directed DNA polymerase</fullName>
        <ecNumber evidence="1">2.7.7.7</ecNumber>
    </recommendedName>
</protein>
<dbReference type="GO" id="GO:0003677">
    <property type="term" value="F:DNA binding"/>
    <property type="evidence" value="ECO:0007669"/>
    <property type="project" value="InterPro"/>
</dbReference>
<dbReference type="InterPro" id="IPR027417">
    <property type="entry name" value="P-loop_NTPase"/>
</dbReference>
<dbReference type="EC" id="2.7.7.7" evidence="1"/>
<dbReference type="NCBIfam" id="TIGR01128">
    <property type="entry name" value="holA"/>
    <property type="match status" value="1"/>
</dbReference>
<evidence type="ECO:0000256" key="1">
    <source>
        <dbReference type="ARBA" id="ARBA00012417"/>
    </source>
</evidence>
<evidence type="ECO:0000256" key="6">
    <source>
        <dbReference type="ARBA" id="ARBA00034754"/>
    </source>
</evidence>
<dbReference type="Gene3D" id="1.10.8.60">
    <property type="match status" value="1"/>
</dbReference>
<keyword evidence="2" id="KW-0808">Transferase</keyword>
<dbReference type="EMBL" id="UINC01108505">
    <property type="protein sequence ID" value="SVC74653.1"/>
    <property type="molecule type" value="Genomic_DNA"/>
</dbReference>
<feature type="non-terminal residue" evidence="8">
    <location>
        <position position="1"/>
    </location>
</feature>
<dbReference type="Gene3D" id="1.20.272.10">
    <property type="match status" value="1"/>
</dbReference>
<comment type="catalytic activity">
    <reaction evidence="7">
        <text>DNA(n) + a 2'-deoxyribonucleoside 5'-triphosphate = DNA(n+1) + diphosphate</text>
        <dbReference type="Rhea" id="RHEA:22508"/>
        <dbReference type="Rhea" id="RHEA-COMP:17339"/>
        <dbReference type="Rhea" id="RHEA-COMP:17340"/>
        <dbReference type="ChEBI" id="CHEBI:33019"/>
        <dbReference type="ChEBI" id="CHEBI:61560"/>
        <dbReference type="ChEBI" id="CHEBI:173112"/>
        <dbReference type="EC" id="2.7.7.7"/>
    </reaction>
</comment>
<dbReference type="AlphaFoldDB" id="A0A382PMP2"/>
<evidence type="ECO:0000256" key="2">
    <source>
        <dbReference type="ARBA" id="ARBA00022679"/>
    </source>
</evidence>
<dbReference type="InterPro" id="IPR008921">
    <property type="entry name" value="DNA_pol3_clamp-load_cplx_C"/>
</dbReference>
<dbReference type="SUPFAM" id="SSF52540">
    <property type="entry name" value="P-loop containing nucleoside triphosphate hydrolases"/>
    <property type="match status" value="1"/>
</dbReference>
<dbReference type="GO" id="GO:0009360">
    <property type="term" value="C:DNA polymerase III complex"/>
    <property type="evidence" value="ECO:0007669"/>
    <property type="project" value="TreeGrafter"/>
</dbReference>
<dbReference type="Gene3D" id="3.40.50.300">
    <property type="entry name" value="P-loop containing nucleotide triphosphate hydrolases"/>
    <property type="match status" value="1"/>
</dbReference>
<accession>A0A382PMP2</accession>
<dbReference type="GO" id="GO:0003887">
    <property type="term" value="F:DNA-directed DNA polymerase activity"/>
    <property type="evidence" value="ECO:0007669"/>
    <property type="project" value="UniProtKB-KW"/>
</dbReference>
<evidence type="ECO:0000256" key="7">
    <source>
        <dbReference type="ARBA" id="ARBA00049244"/>
    </source>
</evidence>
<evidence type="ECO:0000256" key="4">
    <source>
        <dbReference type="ARBA" id="ARBA00022705"/>
    </source>
</evidence>
<evidence type="ECO:0000313" key="8">
    <source>
        <dbReference type="EMBL" id="SVC74653.1"/>
    </source>
</evidence>
<dbReference type="PANTHER" id="PTHR34388:SF1">
    <property type="entry name" value="DNA POLYMERASE III SUBUNIT DELTA"/>
    <property type="match status" value="1"/>
</dbReference>
<evidence type="ECO:0000256" key="5">
    <source>
        <dbReference type="ARBA" id="ARBA00022932"/>
    </source>
</evidence>
<comment type="similarity">
    <text evidence="6">Belongs to the DNA polymerase HolA subunit family.</text>
</comment>
<feature type="non-terminal residue" evidence="8">
    <location>
        <position position="337"/>
    </location>
</feature>
<organism evidence="8">
    <name type="scientific">marine metagenome</name>
    <dbReference type="NCBI Taxonomy" id="408172"/>
    <lineage>
        <taxon>unclassified sequences</taxon>
        <taxon>metagenomes</taxon>
        <taxon>ecological metagenomes</taxon>
    </lineage>
</organism>
<gene>
    <name evidence="8" type="ORF">METZ01_LOCUS327507</name>
</gene>
<dbReference type="InterPro" id="IPR005790">
    <property type="entry name" value="DNA_polIII_delta"/>
</dbReference>
<reference evidence="8" key="1">
    <citation type="submission" date="2018-05" db="EMBL/GenBank/DDBJ databases">
        <authorList>
            <person name="Lanie J.A."/>
            <person name="Ng W.-L."/>
            <person name="Kazmierczak K.M."/>
            <person name="Andrzejewski T.M."/>
            <person name="Davidsen T.M."/>
            <person name="Wayne K.J."/>
            <person name="Tettelin H."/>
            <person name="Glass J.I."/>
            <person name="Rusch D."/>
            <person name="Podicherti R."/>
            <person name="Tsui H.-C.T."/>
            <person name="Winkler M.E."/>
        </authorList>
    </citation>
    <scope>NUCLEOTIDE SEQUENCE</scope>
</reference>
<evidence type="ECO:0000256" key="3">
    <source>
        <dbReference type="ARBA" id="ARBA00022695"/>
    </source>
</evidence>
<dbReference type="GO" id="GO:0006261">
    <property type="term" value="P:DNA-templated DNA replication"/>
    <property type="evidence" value="ECO:0007669"/>
    <property type="project" value="TreeGrafter"/>
</dbReference>
<proteinExistence type="inferred from homology"/>
<keyword evidence="5" id="KW-0239">DNA-directed DNA polymerase</keyword>
<sequence length="337" mass="36987">VKVSARDVGSFLENPPNNIRAYLIFGRDLGLISERVLTLTSSIIGNIGDPFRFSELTGKEIAAEPARFIDEVSALSLVGGKRVVRVRLGSENISDNLKVLFEGPAFESLVILEGSNLANTSPVRRLMEKHDMAAVIACYEDNMATLSLLIDQIMSQNSIKLSQAAKEYLLTHLGSDRQVSRRELEKLVTFAGEKHAVSIDDVLAIIDDNGFFSIEEIVYKVASGDRSGLSAGLVRATVEGVSPIAIIRAIQRHLHRLLLVNSGLNEGKTPAEAMRGLRPPVIFTFADRFRHQLTIWSPERIEKAVTLLCDAELDCKSSGMPERALGERVLLRVAQLA</sequence>
<keyword evidence="4" id="KW-0235">DNA replication</keyword>